<sequence length="133" mass="15061">MRIAEDTTSKQSFKDQKINACKMKKWSILTERFLESVPNWLQFCSETNIWRASYIRAVPVRVSKTSTIALGRKRHQNGKRKDIEGAVPVRVSKTSTIALGRKRDQNGKRKDIEACKQQGQGPAKKAIDGKKSS</sequence>
<protein>
    <submittedName>
        <fullName evidence="2">Uncharacterized protein</fullName>
    </submittedName>
</protein>
<dbReference type="EMBL" id="JASPKY010000093">
    <property type="protein sequence ID" value="KAK9737924.1"/>
    <property type="molecule type" value="Genomic_DNA"/>
</dbReference>
<reference evidence="2 3" key="1">
    <citation type="journal article" date="2024" name="BMC Genomics">
        <title>De novo assembly and annotation of Popillia japonica's genome with initial clues to its potential as an invasive pest.</title>
        <authorList>
            <person name="Cucini C."/>
            <person name="Boschi S."/>
            <person name="Funari R."/>
            <person name="Cardaioli E."/>
            <person name="Iannotti N."/>
            <person name="Marturano G."/>
            <person name="Paoli F."/>
            <person name="Bruttini M."/>
            <person name="Carapelli A."/>
            <person name="Frati F."/>
            <person name="Nardi F."/>
        </authorList>
    </citation>
    <scope>NUCLEOTIDE SEQUENCE [LARGE SCALE GENOMIC DNA]</scope>
    <source>
        <strain evidence="2">DMR45628</strain>
    </source>
</reference>
<accession>A0AAW1LVJ1</accession>
<gene>
    <name evidence="2" type="ORF">QE152_g10274</name>
</gene>
<dbReference type="Proteomes" id="UP001458880">
    <property type="component" value="Unassembled WGS sequence"/>
</dbReference>
<feature type="compositionally biased region" description="Basic and acidic residues" evidence="1">
    <location>
        <begin position="101"/>
        <end position="114"/>
    </location>
</feature>
<evidence type="ECO:0000256" key="1">
    <source>
        <dbReference type="SAM" id="MobiDB-lite"/>
    </source>
</evidence>
<feature type="region of interest" description="Disordered" evidence="1">
    <location>
        <begin position="94"/>
        <end position="133"/>
    </location>
</feature>
<name>A0AAW1LVJ1_POPJA</name>
<organism evidence="2 3">
    <name type="scientific">Popillia japonica</name>
    <name type="common">Japanese beetle</name>
    <dbReference type="NCBI Taxonomy" id="7064"/>
    <lineage>
        <taxon>Eukaryota</taxon>
        <taxon>Metazoa</taxon>
        <taxon>Ecdysozoa</taxon>
        <taxon>Arthropoda</taxon>
        <taxon>Hexapoda</taxon>
        <taxon>Insecta</taxon>
        <taxon>Pterygota</taxon>
        <taxon>Neoptera</taxon>
        <taxon>Endopterygota</taxon>
        <taxon>Coleoptera</taxon>
        <taxon>Polyphaga</taxon>
        <taxon>Scarabaeiformia</taxon>
        <taxon>Scarabaeidae</taxon>
        <taxon>Rutelinae</taxon>
        <taxon>Popillia</taxon>
    </lineage>
</organism>
<comment type="caution">
    <text evidence="2">The sequence shown here is derived from an EMBL/GenBank/DDBJ whole genome shotgun (WGS) entry which is preliminary data.</text>
</comment>
<evidence type="ECO:0000313" key="3">
    <source>
        <dbReference type="Proteomes" id="UP001458880"/>
    </source>
</evidence>
<evidence type="ECO:0000313" key="2">
    <source>
        <dbReference type="EMBL" id="KAK9737924.1"/>
    </source>
</evidence>
<dbReference type="AlphaFoldDB" id="A0AAW1LVJ1"/>
<keyword evidence="3" id="KW-1185">Reference proteome</keyword>
<proteinExistence type="predicted"/>